<dbReference type="Pfam" id="PF02353">
    <property type="entry name" value="CMAS"/>
    <property type="match status" value="1"/>
</dbReference>
<organism evidence="7 8">
    <name type="scientific">Vibrio campbellii</name>
    <dbReference type="NCBI Taxonomy" id="680"/>
    <lineage>
        <taxon>Bacteria</taxon>
        <taxon>Pseudomonadati</taxon>
        <taxon>Pseudomonadota</taxon>
        <taxon>Gammaproteobacteria</taxon>
        <taxon>Vibrionales</taxon>
        <taxon>Vibrionaceae</taxon>
        <taxon>Vibrio</taxon>
    </lineage>
</organism>
<sequence length="380" mass="43271">MSNFNLFKSLLGTADIQLNGNRAWDIRVNDTDMFNRILSDGSLGFGESYVDGQWDCEDLSLMFSKLIAADLESKISLSKKIKFGTELSKKKVKELFNPQSIVRSKEDVSAHYDLGNDLYEAMLDPSMAYTCGYWKNAATLSEAQEAKLDLICRKIGLKKGMRILDIGCGWGSFMSFASERYGAICDGLTLSKEQATMGQKKADLAKLPIRFLLKDYREYKPEVKYDAVVSIGMIEHVGPKNYSEYFQCVDRFMSDEGIFLLHGIGSNVSKSDCEKWINKYIFPNGVIPSLSQLSSAMEPNFTIEDLHNFGPDYDKTLCAWYENFEHTWPSLEEKYGSRFFRLWRYYLLSCAGAFRARDLNLWQIAITKVGRSQPLTVRAI</sequence>
<dbReference type="PANTHER" id="PTHR43667:SF1">
    <property type="entry name" value="CYCLOPROPANE-FATTY-ACYL-PHOSPHOLIPID SYNTHASE"/>
    <property type="match status" value="1"/>
</dbReference>
<gene>
    <name evidence="7" type="primary">cfa</name>
    <name evidence="7" type="ORF">HB761_22855</name>
</gene>
<dbReference type="AlphaFoldDB" id="A0AAE9N195"/>
<evidence type="ECO:0000256" key="5">
    <source>
        <dbReference type="ARBA" id="ARBA00023098"/>
    </source>
</evidence>
<name>A0AAE9N195_9VIBR</name>
<dbReference type="NCBIfam" id="NF008686">
    <property type="entry name" value="PRK11705.1"/>
    <property type="match status" value="1"/>
</dbReference>
<dbReference type="EMBL" id="CP050468">
    <property type="protein sequence ID" value="UTZ29446.1"/>
    <property type="molecule type" value="Genomic_DNA"/>
</dbReference>
<dbReference type="GO" id="GO:0008610">
    <property type="term" value="P:lipid biosynthetic process"/>
    <property type="evidence" value="ECO:0007669"/>
    <property type="project" value="InterPro"/>
</dbReference>
<protein>
    <submittedName>
        <fullName evidence="7">Cyclopropane fatty acyl phospholipid synthase</fullName>
        <ecNumber evidence="7">2.1.1.79</ecNumber>
    </submittedName>
</protein>
<evidence type="ECO:0000256" key="2">
    <source>
        <dbReference type="ARBA" id="ARBA00022603"/>
    </source>
</evidence>
<keyword evidence="4" id="KW-0949">S-adenosyl-L-methionine</keyword>
<reference evidence="7" key="1">
    <citation type="submission" date="2020-03" db="EMBL/GenBank/DDBJ databases">
        <title>Five strains of Vibrio campbellii isolated from Mariana Trench.</title>
        <authorList>
            <person name="Liang J."/>
            <person name="Zhang X.-H."/>
        </authorList>
    </citation>
    <scope>NUCLEOTIDE SEQUENCE</scope>
    <source>
        <strain evidence="7">LJC014</strain>
    </source>
</reference>
<dbReference type="InterPro" id="IPR003333">
    <property type="entry name" value="CMAS"/>
</dbReference>
<proteinExistence type="inferred from homology"/>
<dbReference type="SUPFAM" id="SSF53335">
    <property type="entry name" value="S-adenosyl-L-methionine-dependent methyltransferases"/>
    <property type="match status" value="1"/>
</dbReference>
<dbReference type="Gene3D" id="3.40.50.150">
    <property type="entry name" value="Vaccinia Virus protein VP39"/>
    <property type="match status" value="1"/>
</dbReference>
<evidence type="ECO:0000313" key="7">
    <source>
        <dbReference type="EMBL" id="UTZ29446.1"/>
    </source>
</evidence>
<dbReference type="PANTHER" id="PTHR43667">
    <property type="entry name" value="CYCLOPROPANE-FATTY-ACYL-PHOSPHOLIPID SYNTHASE"/>
    <property type="match status" value="1"/>
</dbReference>
<keyword evidence="3 7" id="KW-0808">Transferase</keyword>
<evidence type="ECO:0000256" key="3">
    <source>
        <dbReference type="ARBA" id="ARBA00022679"/>
    </source>
</evidence>
<evidence type="ECO:0000256" key="6">
    <source>
        <dbReference type="PIRSR" id="PIRSR003085-1"/>
    </source>
</evidence>
<dbReference type="GO" id="GO:0008825">
    <property type="term" value="F:cyclopropane-fatty-acyl-phospholipid synthase activity"/>
    <property type="evidence" value="ECO:0007669"/>
    <property type="project" value="UniProtKB-EC"/>
</dbReference>
<dbReference type="Proteomes" id="UP001058687">
    <property type="component" value="Chromosome 2"/>
</dbReference>
<dbReference type="PIRSF" id="PIRSF003085">
    <property type="entry name" value="CMAS"/>
    <property type="match status" value="1"/>
</dbReference>
<dbReference type="EC" id="2.1.1.79" evidence="7"/>
<feature type="active site" evidence="6">
    <location>
        <position position="350"/>
    </location>
</feature>
<accession>A0AAE9N195</accession>
<keyword evidence="5" id="KW-0443">Lipid metabolism</keyword>
<dbReference type="GO" id="GO:0032259">
    <property type="term" value="P:methylation"/>
    <property type="evidence" value="ECO:0007669"/>
    <property type="project" value="UniProtKB-KW"/>
</dbReference>
<dbReference type="InterPro" id="IPR050723">
    <property type="entry name" value="CFA/CMAS"/>
</dbReference>
<dbReference type="RefSeq" id="WP_255941937.1">
    <property type="nucleotide sequence ID" value="NZ_CP050468.1"/>
</dbReference>
<comment type="similarity">
    <text evidence="1">Belongs to the CFA/CMAS family.</text>
</comment>
<evidence type="ECO:0000256" key="1">
    <source>
        <dbReference type="ARBA" id="ARBA00010815"/>
    </source>
</evidence>
<evidence type="ECO:0000256" key="4">
    <source>
        <dbReference type="ARBA" id="ARBA00022691"/>
    </source>
</evidence>
<dbReference type="CDD" id="cd02440">
    <property type="entry name" value="AdoMet_MTases"/>
    <property type="match status" value="1"/>
</dbReference>
<dbReference type="InterPro" id="IPR029063">
    <property type="entry name" value="SAM-dependent_MTases_sf"/>
</dbReference>
<evidence type="ECO:0000313" key="8">
    <source>
        <dbReference type="Proteomes" id="UP001058687"/>
    </source>
</evidence>
<keyword evidence="2 7" id="KW-0489">Methyltransferase</keyword>